<evidence type="ECO:0000313" key="2">
    <source>
        <dbReference type="EMBL" id="KAK8222749.1"/>
    </source>
</evidence>
<dbReference type="Pfam" id="PF12511">
    <property type="entry name" value="DUF3716"/>
    <property type="match status" value="1"/>
</dbReference>
<evidence type="ECO:0000256" key="1">
    <source>
        <dbReference type="SAM" id="MobiDB-lite"/>
    </source>
</evidence>
<feature type="compositionally biased region" description="Basic and acidic residues" evidence="1">
    <location>
        <begin position="42"/>
        <end position="56"/>
    </location>
</feature>
<accession>A0ABR1Y919</accession>
<name>A0ABR1Y919_9PEZI</name>
<dbReference type="InterPro" id="IPR022190">
    <property type="entry name" value="DUF3716"/>
</dbReference>
<gene>
    <name evidence="2" type="ORF">HDK90DRAFT_515814</name>
</gene>
<protein>
    <submittedName>
        <fullName evidence="2">Uncharacterized protein</fullName>
    </submittedName>
</protein>
<comment type="caution">
    <text evidence="2">The sequence shown here is derived from an EMBL/GenBank/DDBJ whole genome shotgun (WGS) entry which is preliminary data.</text>
</comment>
<feature type="compositionally biased region" description="Acidic residues" evidence="1">
    <location>
        <begin position="256"/>
        <end position="265"/>
    </location>
</feature>
<organism evidence="2 3">
    <name type="scientific">Phyllosticta capitalensis</name>
    <dbReference type="NCBI Taxonomy" id="121624"/>
    <lineage>
        <taxon>Eukaryota</taxon>
        <taxon>Fungi</taxon>
        <taxon>Dikarya</taxon>
        <taxon>Ascomycota</taxon>
        <taxon>Pezizomycotina</taxon>
        <taxon>Dothideomycetes</taxon>
        <taxon>Dothideomycetes incertae sedis</taxon>
        <taxon>Botryosphaeriales</taxon>
        <taxon>Phyllostictaceae</taxon>
        <taxon>Phyllosticta</taxon>
    </lineage>
</organism>
<sequence>MPVQQAIKMARKIFAGAKMLKRLHIRLLFLRTSSSSPAAQPDHIEPEPEEAVDPRRSGRQTQPINRPGMVAHDGPMMPEDRAERVARWLPPIPSSAKLVECDEDYKRLAKQTGKAQINERRDHMLKYPHKRTYIVTTKKFDENEMGGRSSYGSAGLLHQAGIHQRVLCARCCNAGSEGRPFISCRAIPGFFGDSCSNCLFNDETQNCDCSSSQEDARENSDYPTNRQYKQLANTAGHEKAKARLSKLLDDKSCCSGEEESEDDAMPDQPLCPTCL</sequence>
<keyword evidence="3" id="KW-1185">Reference proteome</keyword>
<reference evidence="2 3" key="1">
    <citation type="submission" date="2024-04" db="EMBL/GenBank/DDBJ databases">
        <title>Phyllosticta paracitricarpa is synonymous to the EU quarantine fungus P. citricarpa based on phylogenomic analyses.</title>
        <authorList>
            <consortium name="Lawrence Berkeley National Laboratory"/>
            <person name="Van Ingen-Buijs V.A."/>
            <person name="Van Westerhoven A.C."/>
            <person name="Haridas S."/>
            <person name="Skiadas P."/>
            <person name="Martin F."/>
            <person name="Groenewald J.Z."/>
            <person name="Crous P.W."/>
            <person name="Seidl M.F."/>
        </authorList>
    </citation>
    <scope>NUCLEOTIDE SEQUENCE [LARGE SCALE GENOMIC DNA]</scope>
    <source>
        <strain evidence="2 3">CBS 123374</strain>
    </source>
</reference>
<proteinExistence type="predicted"/>
<dbReference type="EMBL" id="JBBWRZ010000015">
    <property type="protein sequence ID" value="KAK8222749.1"/>
    <property type="molecule type" value="Genomic_DNA"/>
</dbReference>
<feature type="region of interest" description="Disordered" evidence="1">
    <location>
        <begin position="34"/>
        <end position="76"/>
    </location>
</feature>
<dbReference type="Proteomes" id="UP001492380">
    <property type="component" value="Unassembled WGS sequence"/>
</dbReference>
<evidence type="ECO:0000313" key="3">
    <source>
        <dbReference type="Proteomes" id="UP001492380"/>
    </source>
</evidence>
<feature type="region of interest" description="Disordered" evidence="1">
    <location>
        <begin position="253"/>
        <end position="275"/>
    </location>
</feature>